<evidence type="ECO:0000256" key="7">
    <source>
        <dbReference type="ARBA" id="ARBA00023289"/>
    </source>
</evidence>
<evidence type="ECO:0000256" key="1">
    <source>
        <dbReference type="ARBA" id="ARBA00006270"/>
    </source>
</evidence>
<dbReference type="NCBIfam" id="TIGR00231">
    <property type="entry name" value="small_GTP"/>
    <property type="match status" value="1"/>
</dbReference>
<dbReference type="OrthoDB" id="1436450at2759"/>
<dbReference type="FunFam" id="3.40.50.300:FF:000751">
    <property type="entry name" value="Rab family GTPase, putative"/>
    <property type="match status" value="1"/>
</dbReference>
<evidence type="ECO:0000256" key="6">
    <source>
        <dbReference type="ARBA" id="ARBA00023288"/>
    </source>
</evidence>
<dbReference type="Pfam" id="PF00071">
    <property type="entry name" value="Ras"/>
    <property type="match status" value="1"/>
</dbReference>
<dbReference type="InterPro" id="IPR005225">
    <property type="entry name" value="Small_GTP-bd"/>
</dbReference>
<comment type="caution">
    <text evidence="9">The sequence shown here is derived from an EMBL/GenBank/DDBJ whole genome shotgun (WGS) entry which is preliminary data.</text>
</comment>
<dbReference type="GeneID" id="94831443"/>
<evidence type="ECO:0000313" key="10">
    <source>
        <dbReference type="Proteomes" id="UP000179807"/>
    </source>
</evidence>
<evidence type="ECO:0000256" key="4">
    <source>
        <dbReference type="ARBA" id="ARBA00022927"/>
    </source>
</evidence>
<dbReference type="Gene3D" id="3.40.50.300">
    <property type="entry name" value="P-loop containing nucleotide triphosphate hydrolases"/>
    <property type="match status" value="1"/>
</dbReference>
<protein>
    <recommendedName>
        <fullName evidence="8">Ras-related protein Rab-7b</fullName>
    </recommendedName>
</protein>
<dbReference type="PROSITE" id="PS51417">
    <property type="entry name" value="ARF"/>
    <property type="match status" value="1"/>
</dbReference>
<name>A0A1J4L0Q4_9EUKA</name>
<keyword evidence="7" id="KW-0636">Prenylation</keyword>
<dbReference type="InterPro" id="IPR027417">
    <property type="entry name" value="P-loop_NTPase"/>
</dbReference>
<evidence type="ECO:0000256" key="5">
    <source>
        <dbReference type="ARBA" id="ARBA00023134"/>
    </source>
</evidence>
<evidence type="ECO:0000256" key="3">
    <source>
        <dbReference type="ARBA" id="ARBA00022741"/>
    </source>
</evidence>
<dbReference type="InterPro" id="IPR001806">
    <property type="entry name" value="Small_GTPase"/>
</dbReference>
<accession>A0A1J4L0Q4</accession>
<dbReference type="PROSITE" id="PS51419">
    <property type="entry name" value="RAB"/>
    <property type="match status" value="1"/>
</dbReference>
<dbReference type="GO" id="GO:0090385">
    <property type="term" value="P:phagosome-lysosome fusion"/>
    <property type="evidence" value="ECO:0007669"/>
    <property type="project" value="TreeGrafter"/>
</dbReference>
<organism evidence="9 10">
    <name type="scientific">Tritrichomonas foetus</name>
    <dbReference type="NCBI Taxonomy" id="1144522"/>
    <lineage>
        <taxon>Eukaryota</taxon>
        <taxon>Metamonada</taxon>
        <taxon>Parabasalia</taxon>
        <taxon>Tritrichomonadida</taxon>
        <taxon>Tritrichomonadidae</taxon>
        <taxon>Tritrichomonas</taxon>
    </lineage>
</organism>
<dbReference type="GO" id="GO:0005764">
    <property type="term" value="C:lysosome"/>
    <property type="evidence" value="ECO:0007669"/>
    <property type="project" value="UniProtKB-ARBA"/>
</dbReference>
<dbReference type="PRINTS" id="PR00449">
    <property type="entry name" value="RASTRNSFRMNG"/>
</dbReference>
<dbReference type="SMART" id="SM00175">
    <property type="entry name" value="RAB"/>
    <property type="match status" value="1"/>
</dbReference>
<dbReference type="SMART" id="SM00174">
    <property type="entry name" value="RHO"/>
    <property type="match status" value="1"/>
</dbReference>
<dbReference type="Proteomes" id="UP000179807">
    <property type="component" value="Unassembled WGS sequence"/>
</dbReference>
<dbReference type="SUPFAM" id="SSF52540">
    <property type="entry name" value="P-loop containing nucleoside triphosphate hydrolases"/>
    <property type="match status" value="1"/>
</dbReference>
<dbReference type="PANTHER" id="PTHR47981:SF20">
    <property type="entry name" value="RAS-RELATED PROTEIN RAB-7A"/>
    <property type="match status" value="1"/>
</dbReference>
<keyword evidence="2" id="KW-0813">Transport</keyword>
<dbReference type="GO" id="GO:0045335">
    <property type="term" value="C:phagocytic vesicle"/>
    <property type="evidence" value="ECO:0007669"/>
    <property type="project" value="TreeGrafter"/>
</dbReference>
<dbReference type="AlphaFoldDB" id="A0A1J4L0Q4"/>
<evidence type="ECO:0000313" key="9">
    <source>
        <dbReference type="EMBL" id="OHT17105.1"/>
    </source>
</evidence>
<dbReference type="GO" id="GO:0015031">
    <property type="term" value="P:protein transport"/>
    <property type="evidence" value="ECO:0007669"/>
    <property type="project" value="UniProtKB-KW"/>
</dbReference>
<dbReference type="PROSITE" id="PS51420">
    <property type="entry name" value="RHO"/>
    <property type="match status" value="1"/>
</dbReference>
<dbReference type="PANTHER" id="PTHR47981">
    <property type="entry name" value="RAB FAMILY"/>
    <property type="match status" value="1"/>
</dbReference>
<dbReference type="VEuPathDB" id="TrichDB:TRFO_12617"/>
<proteinExistence type="inferred from homology"/>
<dbReference type="EMBL" id="MLAK01000035">
    <property type="protein sequence ID" value="OHT17105.1"/>
    <property type="molecule type" value="Genomic_DNA"/>
</dbReference>
<gene>
    <name evidence="9" type="ORF">TRFO_12617</name>
</gene>
<evidence type="ECO:0000256" key="2">
    <source>
        <dbReference type="ARBA" id="ARBA00022448"/>
    </source>
</evidence>
<dbReference type="SMART" id="SM00176">
    <property type="entry name" value="RAN"/>
    <property type="match status" value="1"/>
</dbReference>
<dbReference type="SMART" id="SM00173">
    <property type="entry name" value="RAS"/>
    <property type="match status" value="1"/>
</dbReference>
<keyword evidence="5" id="KW-0342">GTP-binding</keyword>
<dbReference type="GO" id="GO:0002682">
    <property type="term" value="P:regulation of immune system process"/>
    <property type="evidence" value="ECO:0007669"/>
    <property type="project" value="UniProtKB-ARBA"/>
</dbReference>
<keyword evidence="6" id="KW-0449">Lipoprotein</keyword>
<keyword evidence="3" id="KW-0547">Nucleotide-binding</keyword>
<dbReference type="GO" id="GO:0005770">
    <property type="term" value="C:late endosome"/>
    <property type="evidence" value="ECO:0007669"/>
    <property type="project" value="TreeGrafter"/>
</dbReference>
<sequence>MTERVCKLIVLGDSGVGKTTLIHQFVNQEFRADFKSTIGADFSSKTCFVGKKQVQLQIWDTAGEERFHSIGPTFFRGTDSCILVYDRTNRSSLEHLEKWKNDLVTNVENASSPSFPFVIFANKSDLESEEVVLKTEAEEMFKTTDGNHYPVFEVSAKTGNNIEEGFLKLSELYVKYSQESVHTISLSGVDLTEENNQKKNGKCC</sequence>
<keyword evidence="10" id="KW-1185">Reference proteome</keyword>
<dbReference type="GO" id="GO:0003924">
    <property type="term" value="F:GTPase activity"/>
    <property type="evidence" value="ECO:0007669"/>
    <property type="project" value="InterPro"/>
</dbReference>
<dbReference type="CDD" id="cd00154">
    <property type="entry name" value="Rab"/>
    <property type="match status" value="1"/>
</dbReference>
<dbReference type="RefSeq" id="XP_068370241.1">
    <property type="nucleotide sequence ID" value="XM_068496739.1"/>
</dbReference>
<dbReference type="PROSITE" id="PS51421">
    <property type="entry name" value="RAS"/>
    <property type="match status" value="1"/>
</dbReference>
<comment type="similarity">
    <text evidence="1">Belongs to the small GTPase superfamily. Rab family.</text>
</comment>
<reference evidence="9" key="1">
    <citation type="submission" date="2016-10" db="EMBL/GenBank/DDBJ databases">
        <authorList>
            <person name="Benchimol M."/>
            <person name="Almeida L.G."/>
            <person name="Vasconcelos A.T."/>
            <person name="Perreira-Neves A."/>
            <person name="Rosa I.A."/>
            <person name="Tasca T."/>
            <person name="Bogo M.R."/>
            <person name="de Souza W."/>
        </authorList>
    </citation>
    <scope>NUCLEOTIDE SEQUENCE [LARGE SCALE GENOMIC DNA]</scope>
    <source>
        <strain evidence="9">K</strain>
    </source>
</reference>
<dbReference type="GO" id="GO:0005525">
    <property type="term" value="F:GTP binding"/>
    <property type="evidence" value="ECO:0007669"/>
    <property type="project" value="UniProtKB-KW"/>
</dbReference>
<keyword evidence="4" id="KW-0653">Protein transport</keyword>
<evidence type="ECO:0000256" key="8">
    <source>
        <dbReference type="ARBA" id="ARBA00067801"/>
    </source>
</evidence>